<dbReference type="AlphaFoldDB" id="A0AAP0KN45"/>
<organism evidence="2 3">
    <name type="scientific">Stephania japonica</name>
    <dbReference type="NCBI Taxonomy" id="461633"/>
    <lineage>
        <taxon>Eukaryota</taxon>
        <taxon>Viridiplantae</taxon>
        <taxon>Streptophyta</taxon>
        <taxon>Embryophyta</taxon>
        <taxon>Tracheophyta</taxon>
        <taxon>Spermatophyta</taxon>
        <taxon>Magnoliopsida</taxon>
        <taxon>Ranunculales</taxon>
        <taxon>Menispermaceae</taxon>
        <taxon>Menispermoideae</taxon>
        <taxon>Cissampelideae</taxon>
        <taxon>Stephania</taxon>
    </lineage>
</organism>
<protein>
    <recommendedName>
        <fullName evidence="1">Protein kinase domain-containing protein</fullName>
    </recommendedName>
</protein>
<proteinExistence type="predicted"/>
<gene>
    <name evidence="2" type="ORF">Sjap_003117</name>
</gene>
<evidence type="ECO:0000313" key="2">
    <source>
        <dbReference type="EMBL" id="KAK9155637.1"/>
    </source>
</evidence>
<keyword evidence="3" id="KW-1185">Reference proteome</keyword>
<evidence type="ECO:0000313" key="3">
    <source>
        <dbReference type="Proteomes" id="UP001417504"/>
    </source>
</evidence>
<reference evidence="2 3" key="1">
    <citation type="submission" date="2024-01" db="EMBL/GenBank/DDBJ databases">
        <title>Genome assemblies of Stephania.</title>
        <authorList>
            <person name="Yang L."/>
        </authorList>
    </citation>
    <scope>NUCLEOTIDE SEQUENCE [LARGE SCALE GENOMIC DNA]</scope>
    <source>
        <strain evidence="2">QJT</strain>
        <tissue evidence="2">Leaf</tissue>
    </source>
</reference>
<dbReference type="SUPFAM" id="SSF56112">
    <property type="entry name" value="Protein kinase-like (PK-like)"/>
    <property type="match status" value="1"/>
</dbReference>
<dbReference type="PANTHER" id="PTHR47987">
    <property type="entry name" value="OS08G0249100 PROTEIN"/>
    <property type="match status" value="1"/>
</dbReference>
<dbReference type="GO" id="GO:0005524">
    <property type="term" value="F:ATP binding"/>
    <property type="evidence" value="ECO:0007669"/>
    <property type="project" value="InterPro"/>
</dbReference>
<evidence type="ECO:0000259" key="1">
    <source>
        <dbReference type="PROSITE" id="PS50011"/>
    </source>
</evidence>
<sequence>MTQNHPTFVITLMTGDKIRTKIVVYFHSGIDRYLAPEYFMYGNVDDKVDVYAFGVVLLKLLSGRKPISNEYPKGQESLVMCDREIDGVNEQLEEDVKALKHIQLQLLQERSKRSEVGKENTMLQNQVWPMQVSAAVNMEGVATQTLLVYGWVYHMPVRQSQGGSTYEPRATHGIPLVSGISSKESVPPTEFLTQSRVRGNGSMAVEVRRLDCHGMR</sequence>
<comment type="caution">
    <text evidence="2">The sequence shown here is derived from an EMBL/GenBank/DDBJ whole genome shotgun (WGS) entry which is preliminary data.</text>
</comment>
<dbReference type="InterPro" id="IPR011009">
    <property type="entry name" value="Kinase-like_dom_sf"/>
</dbReference>
<accession>A0AAP0KN45</accession>
<dbReference type="InterPro" id="IPR046958">
    <property type="entry name" value="RBK1/2/STUNTED"/>
</dbReference>
<dbReference type="PROSITE" id="PS50011">
    <property type="entry name" value="PROTEIN_KINASE_DOM"/>
    <property type="match status" value="1"/>
</dbReference>
<feature type="domain" description="Protein kinase" evidence="1">
    <location>
        <begin position="1"/>
        <end position="123"/>
    </location>
</feature>
<dbReference type="EMBL" id="JBBNAE010000001">
    <property type="protein sequence ID" value="KAK9155637.1"/>
    <property type="molecule type" value="Genomic_DNA"/>
</dbReference>
<dbReference type="GO" id="GO:0004672">
    <property type="term" value="F:protein kinase activity"/>
    <property type="evidence" value="ECO:0007669"/>
    <property type="project" value="InterPro"/>
</dbReference>
<name>A0AAP0KN45_9MAGN</name>
<dbReference type="InterPro" id="IPR000719">
    <property type="entry name" value="Prot_kinase_dom"/>
</dbReference>
<dbReference type="Gene3D" id="1.10.510.10">
    <property type="entry name" value="Transferase(Phosphotransferase) domain 1"/>
    <property type="match status" value="1"/>
</dbReference>
<dbReference type="Proteomes" id="UP001417504">
    <property type="component" value="Unassembled WGS sequence"/>
</dbReference>
<dbReference type="PANTHER" id="PTHR47987:SF2">
    <property type="entry name" value="PROTEIN KINASE DOMAIN-CONTAINING PROTEIN"/>
    <property type="match status" value="1"/>
</dbReference>